<keyword evidence="2" id="KW-0472">Membrane</keyword>
<gene>
    <name evidence="3" type="ORF">NPIL_629551</name>
</gene>
<dbReference type="EMBL" id="BMAW01080480">
    <property type="protein sequence ID" value="GFU19783.1"/>
    <property type="molecule type" value="Genomic_DNA"/>
</dbReference>
<dbReference type="Gene3D" id="1.10.630.10">
    <property type="entry name" value="Cytochrome P450"/>
    <property type="match status" value="1"/>
</dbReference>
<dbReference type="PANTHER" id="PTHR24299">
    <property type="entry name" value="CYTOCHROME P450 FAMILY 1"/>
    <property type="match status" value="1"/>
</dbReference>
<dbReference type="PANTHER" id="PTHR24299:SF21">
    <property type="entry name" value="OS09G0441600 PROTEIN"/>
    <property type="match status" value="1"/>
</dbReference>
<name>A0A8X6QDM0_NEPPI</name>
<protein>
    <submittedName>
        <fullName evidence="3">Uncharacterized protein</fullName>
    </submittedName>
</protein>
<evidence type="ECO:0000313" key="4">
    <source>
        <dbReference type="Proteomes" id="UP000887013"/>
    </source>
</evidence>
<dbReference type="AlphaFoldDB" id="A0A8X6QDM0"/>
<dbReference type="GO" id="GO:0004497">
    <property type="term" value="F:monooxygenase activity"/>
    <property type="evidence" value="ECO:0007669"/>
    <property type="project" value="UniProtKB-KW"/>
</dbReference>
<dbReference type="GO" id="GO:0016705">
    <property type="term" value="F:oxidoreductase activity, acting on paired donors, with incorporation or reduction of molecular oxygen"/>
    <property type="evidence" value="ECO:0007669"/>
    <property type="project" value="InterPro"/>
</dbReference>
<evidence type="ECO:0000256" key="1">
    <source>
        <dbReference type="ARBA" id="ARBA00023033"/>
    </source>
</evidence>
<proteinExistence type="predicted"/>
<keyword evidence="1" id="KW-0503">Monooxygenase</keyword>
<dbReference type="SUPFAM" id="SSF48264">
    <property type="entry name" value="Cytochrome P450"/>
    <property type="match status" value="1"/>
</dbReference>
<evidence type="ECO:0000313" key="3">
    <source>
        <dbReference type="EMBL" id="GFU19783.1"/>
    </source>
</evidence>
<keyword evidence="1" id="KW-0560">Oxidoreductase</keyword>
<keyword evidence="4" id="KW-1185">Reference proteome</keyword>
<dbReference type="OrthoDB" id="6424590at2759"/>
<keyword evidence="2" id="KW-0812">Transmembrane</keyword>
<dbReference type="GO" id="GO:0005506">
    <property type="term" value="F:iron ion binding"/>
    <property type="evidence" value="ECO:0007669"/>
    <property type="project" value="InterPro"/>
</dbReference>
<reference evidence="3" key="1">
    <citation type="submission" date="2020-08" db="EMBL/GenBank/DDBJ databases">
        <title>Multicomponent nature underlies the extraordinary mechanical properties of spider dragline silk.</title>
        <authorList>
            <person name="Kono N."/>
            <person name="Nakamura H."/>
            <person name="Mori M."/>
            <person name="Yoshida Y."/>
            <person name="Ohtoshi R."/>
            <person name="Malay A.D."/>
            <person name="Moran D.A.P."/>
            <person name="Tomita M."/>
            <person name="Numata K."/>
            <person name="Arakawa K."/>
        </authorList>
    </citation>
    <scope>NUCLEOTIDE SEQUENCE</scope>
</reference>
<dbReference type="GO" id="GO:0020037">
    <property type="term" value="F:heme binding"/>
    <property type="evidence" value="ECO:0007669"/>
    <property type="project" value="InterPro"/>
</dbReference>
<evidence type="ECO:0000256" key="2">
    <source>
        <dbReference type="SAM" id="Phobius"/>
    </source>
</evidence>
<dbReference type="InterPro" id="IPR036396">
    <property type="entry name" value="Cyt_P450_sf"/>
</dbReference>
<accession>A0A8X6QDM0</accession>
<sequence>MYTKTALVFVSFVTLVIYFAVYDKSGNTPPGPIGLPVVGYYLFLTSKPHITLHELALLYGPVFRFKVQRSRYKKGLLKAQDSKLGLD</sequence>
<comment type="caution">
    <text evidence="3">The sequence shown here is derived from an EMBL/GenBank/DDBJ whole genome shotgun (WGS) entry which is preliminary data.</text>
</comment>
<feature type="transmembrane region" description="Helical" evidence="2">
    <location>
        <begin position="6"/>
        <end position="22"/>
    </location>
</feature>
<keyword evidence="2" id="KW-1133">Transmembrane helix</keyword>
<organism evidence="3 4">
    <name type="scientific">Nephila pilipes</name>
    <name type="common">Giant wood spider</name>
    <name type="synonym">Nephila maculata</name>
    <dbReference type="NCBI Taxonomy" id="299642"/>
    <lineage>
        <taxon>Eukaryota</taxon>
        <taxon>Metazoa</taxon>
        <taxon>Ecdysozoa</taxon>
        <taxon>Arthropoda</taxon>
        <taxon>Chelicerata</taxon>
        <taxon>Arachnida</taxon>
        <taxon>Araneae</taxon>
        <taxon>Araneomorphae</taxon>
        <taxon>Entelegynae</taxon>
        <taxon>Araneoidea</taxon>
        <taxon>Nephilidae</taxon>
        <taxon>Nephila</taxon>
    </lineage>
</organism>
<dbReference type="Proteomes" id="UP000887013">
    <property type="component" value="Unassembled WGS sequence"/>
</dbReference>